<dbReference type="PIRSF" id="PIRSF005355">
    <property type="entry name" value="UBIAD1"/>
    <property type="match status" value="1"/>
</dbReference>
<keyword evidence="7 8" id="KW-0472">Membrane</keyword>
<dbReference type="Gene3D" id="1.10.357.140">
    <property type="entry name" value="UbiA prenyltransferase"/>
    <property type="match status" value="1"/>
</dbReference>
<comment type="subcellular location">
    <subcellularLocation>
        <location evidence="8">Cell membrane</location>
        <topology evidence="8">Multi-pass membrane protein</topology>
    </subcellularLocation>
    <subcellularLocation>
        <location evidence="1">Membrane</location>
        <topology evidence="1">Multi-pass membrane protein</topology>
    </subcellularLocation>
</comment>
<dbReference type="GO" id="GO:0046428">
    <property type="term" value="F:1,4-dihydroxy-2-naphthoate polyprenyltransferase activity"/>
    <property type="evidence" value="ECO:0007669"/>
    <property type="project" value="UniProtKB-EC"/>
</dbReference>
<evidence type="ECO:0000313" key="11">
    <source>
        <dbReference type="Proteomes" id="UP001596087"/>
    </source>
</evidence>
<evidence type="ECO:0000256" key="5">
    <source>
        <dbReference type="ARBA" id="ARBA00022692"/>
    </source>
</evidence>
<gene>
    <name evidence="8" type="primary">menA</name>
    <name evidence="10" type="ORF">ACFPGP_08515</name>
</gene>
<feature type="transmembrane region" description="Helical" evidence="8">
    <location>
        <begin position="217"/>
        <end position="249"/>
    </location>
</feature>
<evidence type="ECO:0000256" key="7">
    <source>
        <dbReference type="ARBA" id="ARBA00023136"/>
    </source>
</evidence>
<dbReference type="PANTHER" id="PTHR13929">
    <property type="entry name" value="1,4-DIHYDROXY-2-NAPHTHOATE OCTAPRENYLTRANSFERASE"/>
    <property type="match status" value="1"/>
</dbReference>
<comment type="similarity">
    <text evidence="8">Belongs to the MenA family. Type 1 subfamily.</text>
</comment>
<feature type="transmembrane region" description="Helical" evidence="8">
    <location>
        <begin position="136"/>
        <end position="160"/>
    </location>
</feature>
<name>A0ABW0BHD6_9ACTN</name>
<dbReference type="EMBL" id="JBHSKD010000008">
    <property type="protein sequence ID" value="MFC5176714.1"/>
    <property type="molecule type" value="Genomic_DNA"/>
</dbReference>
<organism evidence="10 11">
    <name type="scientific">Nocardioides taihuensis</name>
    <dbReference type="NCBI Taxonomy" id="1835606"/>
    <lineage>
        <taxon>Bacteria</taxon>
        <taxon>Bacillati</taxon>
        <taxon>Actinomycetota</taxon>
        <taxon>Actinomycetes</taxon>
        <taxon>Propionibacteriales</taxon>
        <taxon>Nocardioidaceae</taxon>
        <taxon>Nocardioides</taxon>
    </lineage>
</organism>
<dbReference type="InterPro" id="IPR000537">
    <property type="entry name" value="UbiA_prenyltransferase"/>
</dbReference>
<dbReference type="PANTHER" id="PTHR13929:SF0">
    <property type="entry name" value="UBIA PRENYLTRANSFERASE DOMAIN-CONTAINING PROTEIN 1"/>
    <property type="match status" value="1"/>
</dbReference>
<keyword evidence="3 8" id="KW-1003">Cell membrane</keyword>
<sequence>MATSADWIAGARPRTLPAAVAPVLAGTGVAAYHDAAVPWKATLALVVALALQVGVNYANDYSDGVRGTDADRVGPLRLVGSGRAEPGHVKAAAFLCFGLAAVAGLVLAATTAWWLVAVGAVSIVAAWFYTGGRRPYGYAGLGEVMVFCFFGLVAVVGTSYVQAEAWLLPESVYAAVAIGVLACAILVANNLRDIPTDAEVGKHTLAVRLGDARTRTLYAVLVQVAALAMVLLAWSTTWWALLGVFYAAPVAPAARSVLEGARGPDLVKVLQQTGLGELLMGAGIFFGVLWSQRP</sequence>
<comment type="function">
    <text evidence="8">Conversion of 1,4-dihydroxy-2-naphthoate (DHNA) to demethylmenaquinone (DMK).</text>
</comment>
<dbReference type="CDD" id="cd13962">
    <property type="entry name" value="PT_UbiA_UBIAD1"/>
    <property type="match status" value="1"/>
</dbReference>
<keyword evidence="2 8" id="KW-0474">Menaquinone biosynthesis</keyword>
<keyword evidence="5 8" id="KW-0812">Transmembrane</keyword>
<accession>A0ABW0BHD6</accession>
<feature type="transmembrane region" description="Helical" evidence="8">
    <location>
        <begin position="112"/>
        <end position="129"/>
    </location>
</feature>
<comment type="caution">
    <text evidence="10">The sequence shown here is derived from an EMBL/GenBank/DDBJ whole genome shotgun (WGS) entry which is preliminary data.</text>
</comment>
<evidence type="ECO:0000256" key="4">
    <source>
        <dbReference type="ARBA" id="ARBA00022679"/>
    </source>
</evidence>
<dbReference type="Proteomes" id="UP001596087">
    <property type="component" value="Unassembled WGS sequence"/>
</dbReference>
<keyword evidence="4 8" id="KW-0808">Transferase</keyword>
<dbReference type="NCBIfam" id="TIGR00751">
    <property type="entry name" value="menA"/>
    <property type="match status" value="1"/>
</dbReference>
<dbReference type="NCBIfam" id="NF004751">
    <property type="entry name" value="PRK06080.1-3"/>
    <property type="match status" value="1"/>
</dbReference>
<keyword evidence="11" id="KW-1185">Reference proteome</keyword>
<evidence type="ECO:0000256" key="2">
    <source>
        <dbReference type="ARBA" id="ARBA00022428"/>
    </source>
</evidence>
<evidence type="ECO:0000313" key="10">
    <source>
        <dbReference type="EMBL" id="MFC5176714.1"/>
    </source>
</evidence>
<reference evidence="11" key="1">
    <citation type="journal article" date="2019" name="Int. J. Syst. Evol. Microbiol.">
        <title>The Global Catalogue of Microorganisms (GCM) 10K type strain sequencing project: providing services to taxonomists for standard genome sequencing and annotation.</title>
        <authorList>
            <consortium name="The Broad Institute Genomics Platform"/>
            <consortium name="The Broad Institute Genome Sequencing Center for Infectious Disease"/>
            <person name="Wu L."/>
            <person name="Ma J."/>
        </authorList>
    </citation>
    <scope>NUCLEOTIDE SEQUENCE [LARGE SCALE GENOMIC DNA]</scope>
    <source>
        <strain evidence="11">DFY41</strain>
    </source>
</reference>
<feature type="transmembrane region" description="Helical" evidence="8">
    <location>
        <begin position="269"/>
        <end position="290"/>
    </location>
</feature>
<protein>
    <recommendedName>
        <fullName evidence="8 9">1,4-dihydroxy-2-naphthoate octaprenyltransferase</fullName>
        <shortName evidence="8">DHNA-octaprenyltransferase</shortName>
        <ecNumber evidence="8 9">2.5.1.74</ecNumber>
    </recommendedName>
</protein>
<keyword evidence="6 8" id="KW-1133">Transmembrane helix</keyword>
<feature type="transmembrane region" description="Helical" evidence="8">
    <location>
        <begin position="87"/>
        <end position="106"/>
    </location>
</feature>
<dbReference type="InterPro" id="IPR026046">
    <property type="entry name" value="UBIAD1"/>
</dbReference>
<evidence type="ECO:0000256" key="3">
    <source>
        <dbReference type="ARBA" id="ARBA00022475"/>
    </source>
</evidence>
<comment type="catalytic activity">
    <reaction evidence="8">
        <text>an all-trans-polyprenyl diphosphate + 1,4-dihydroxy-2-naphthoate + H(+) = a 2-demethylmenaquinol + CO2 + diphosphate</text>
        <dbReference type="Rhea" id="RHEA:26478"/>
        <dbReference type="Rhea" id="RHEA-COMP:9563"/>
        <dbReference type="Rhea" id="RHEA-COMP:9564"/>
        <dbReference type="ChEBI" id="CHEBI:11173"/>
        <dbReference type="ChEBI" id="CHEBI:15378"/>
        <dbReference type="ChEBI" id="CHEBI:16526"/>
        <dbReference type="ChEBI" id="CHEBI:33019"/>
        <dbReference type="ChEBI" id="CHEBI:55437"/>
        <dbReference type="ChEBI" id="CHEBI:58914"/>
        <dbReference type="EC" id="2.5.1.74"/>
    </reaction>
</comment>
<evidence type="ECO:0000256" key="6">
    <source>
        <dbReference type="ARBA" id="ARBA00022989"/>
    </source>
</evidence>
<dbReference type="EC" id="2.5.1.74" evidence="8 9"/>
<evidence type="ECO:0000256" key="1">
    <source>
        <dbReference type="ARBA" id="ARBA00004141"/>
    </source>
</evidence>
<dbReference type="HAMAP" id="MF_01937">
    <property type="entry name" value="MenA_1"/>
    <property type="match status" value="1"/>
</dbReference>
<proteinExistence type="inferred from homology"/>
<dbReference type="InterPro" id="IPR044878">
    <property type="entry name" value="UbiA_sf"/>
</dbReference>
<comment type="pathway">
    <text evidence="8">Quinol/quinone metabolism; menaquinone biosynthesis; menaquinol from 1,4-dihydroxy-2-naphthoate: step 1/2.</text>
</comment>
<dbReference type="InterPro" id="IPR004657">
    <property type="entry name" value="MenA"/>
</dbReference>
<evidence type="ECO:0000256" key="9">
    <source>
        <dbReference type="NCBIfam" id="TIGR00751"/>
    </source>
</evidence>
<dbReference type="Pfam" id="PF01040">
    <property type="entry name" value="UbiA"/>
    <property type="match status" value="1"/>
</dbReference>
<dbReference type="RefSeq" id="WP_378589219.1">
    <property type="nucleotide sequence ID" value="NZ_JBHSKD010000008.1"/>
</dbReference>
<evidence type="ECO:0000256" key="8">
    <source>
        <dbReference type="HAMAP-Rule" id="MF_01937"/>
    </source>
</evidence>
<feature type="transmembrane region" description="Helical" evidence="8">
    <location>
        <begin position="172"/>
        <end position="191"/>
    </location>
</feature>